<feature type="transmembrane region" description="Helical" evidence="5">
    <location>
        <begin position="326"/>
        <end position="348"/>
    </location>
</feature>
<feature type="transmembrane region" description="Helical" evidence="5">
    <location>
        <begin position="448"/>
        <end position="474"/>
    </location>
</feature>
<evidence type="ECO:0000256" key="5">
    <source>
        <dbReference type="SAM" id="Phobius"/>
    </source>
</evidence>
<dbReference type="GO" id="GO:0009847">
    <property type="term" value="P:spore germination"/>
    <property type="evidence" value="ECO:0007669"/>
    <property type="project" value="UniProtKB-UniRule"/>
</dbReference>
<evidence type="ECO:0000313" key="7">
    <source>
        <dbReference type="Proteomes" id="UP000447393"/>
    </source>
</evidence>
<dbReference type="PANTHER" id="PTHR22550">
    <property type="entry name" value="SPORE GERMINATION PROTEIN"/>
    <property type="match status" value="1"/>
</dbReference>
<evidence type="ECO:0000256" key="4">
    <source>
        <dbReference type="PIRNR" id="PIRNR005690"/>
    </source>
</evidence>
<dbReference type="Proteomes" id="UP000447393">
    <property type="component" value="Unassembled WGS sequence"/>
</dbReference>
<dbReference type="Pfam" id="PF03323">
    <property type="entry name" value="GerA"/>
    <property type="match status" value="1"/>
</dbReference>
<keyword evidence="3 4" id="KW-0472">Membrane</keyword>
<sequence>MLNCNIFRHIVRWISMKYDPPVYGINFFSRNKIRVVNVIGRRIPMSKIEGKELFLTDNLNQNVELIQRAFYHTEDLVVESVVFGHKRGQLLYINSLVAKDKVMDYIIRPLKSSKVKHALESLQVSEEKQTGTVHKLVSELLSGSCALLLEGEEKAILASVPVEEKRAIKEPDSEHIISGPHDGFGESMATNMMLLRKRIKAPSFKMKKYVFGHLTGTNVALMYIDEVIDQKVIHHIEEKLNSVDLQELQTSTALLEVIQDNKHSPFPQALSTERPDRAASYLLEGKAVLIVDGTPEVLVLPTTFFAFYQSVDDYTMHWIVGSFFRILRLISFLIAVTLPAMYIAIVSFHPEILPLGLLYSIRTSIEYVPFPPILEAFLMQIILEILKEAAIRLPSPIAQTIGIVGGLVIGTAVVEAGLVSNTMIVIIGLTAIASFAAPFNQMAVISRLLGFVSMVAAFLFGLFGIAIILMAIIIHLCKLESFGEPYFAPLAPLKTNEMGDFVLRKPNKNGESPS</sequence>
<dbReference type="PANTHER" id="PTHR22550:SF5">
    <property type="entry name" value="LEUCINE ZIPPER PROTEIN 4"/>
    <property type="match status" value="1"/>
</dbReference>
<feature type="transmembrane region" description="Helical" evidence="5">
    <location>
        <begin position="418"/>
        <end position="436"/>
    </location>
</feature>
<evidence type="ECO:0000256" key="1">
    <source>
        <dbReference type="ARBA" id="ARBA00004141"/>
    </source>
</evidence>
<protein>
    <submittedName>
        <fullName evidence="6">Spore germination protein</fullName>
    </submittedName>
</protein>
<dbReference type="EMBL" id="WMEZ01000005">
    <property type="protein sequence ID" value="MYL50590.1"/>
    <property type="molecule type" value="Genomic_DNA"/>
</dbReference>
<evidence type="ECO:0000313" key="6">
    <source>
        <dbReference type="EMBL" id="MYL50590.1"/>
    </source>
</evidence>
<feature type="transmembrane region" description="Helical" evidence="5">
    <location>
        <begin position="393"/>
        <end position="412"/>
    </location>
</feature>
<comment type="similarity">
    <text evidence="2 4">Belongs to the GerABKA family.</text>
</comment>
<proteinExistence type="inferred from homology"/>
<comment type="caution">
    <text evidence="6">The sequence shown here is derived from an EMBL/GenBank/DDBJ whole genome shotgun (WGS) entry which is preliminary data.</text>
</comment>
<keyword evidence="5" id="KW-0812">Transmembrane</keyword>
<dbReference type="PIRSF" id="PIRSF005690">
    <property type="entry name" value="GerBA"/>
    <property type="match status" value="1"/>
</dbReference>
<keyword evidence="5" id="KW-1133">Transmembrane helix</keyword>
<accession>A0A845E5Q6</accession>
<dbReference type="GO" id="GO:0005886">
    <property type="term" value="C:plasma membrane"/>
    <property type="evidence" value="ECO:0007669"/>
    <property type="project" value="UniProtKB-SubCell"/>
</dbReference>
<dbReference type="AlphaFoldDB" id="A0A845E5Q6"/>
<evidence type="ECO:0000256" key="2">
    <source>
        <dbReference type="ARBA" id="ARBA00005278"/>
    </source>
</evidence>
<evidence type="ECO:0000256" key="3">
    <source>
        <dbReference type="ARBA" id="ARBA00023136"/>
    </source>
</evidence>
<organism evidence="6 7">
    <name type="scientific">Halobacillus litoralis</name>
    <dbReference type="NCBI Taxonomy" id="45668"/>
    <lineage>
        <taxon>Bacteria</taxon>
        <taxon>Bacillati</taxon>
        <taxon>Bacillota</taxon>
        <taxon>Bacilli</taxon>
        <taxon>Bacillales</taxon>
        <taxon>Bacillaceae</taxon>
        <taxon>Halobacillus</taxon>
    </lineage>
</organism>
<dbReference type="InterPro" id="IPR050768">
    <property type="entry name" value="UPF0353/GerABKA_families"/>
</dbReference>
<name>A0A845E5Q6_9BACI</name>
<gene>
    <name evidence="6" type="ORF">GLV98_13915</name>
</gene>
<comment type="subcellular location">
    <subcellularLocation>
        <location evidence="4">Cell membrane</location>
    </subcellularLocation>
    <subcellularLocation>
        <location evidence="1">Membrane</location>
        <topology evidence="1">Multi-pass membrane protein</topology>
    </subcellularLocation>
</comment>
<reference evidence="6 7" key="1">
    <citation type="submission" date="2019-11" db="EMBL/GenBank/DDBJ databases">
        <title>Genome sequences of 17 halophilic strains isolated from different environments.</title>
        <authorList>
            <person name="Furrow R.E."/>
        </authorList>
    </citation>
    <scope>NUCLEOTIDE SEQUENCE [LARGE SCALE GENOMIC DNA]</scope>
    <source>
        <strain evidence="6 7">22505_10_Sand</strain>
    </source>
</reference>
<dbReference type="InterPro" id="IPR004995">
    <property type="entry name" value="Spore_Ger"/>
</dbReference>